<evidence type="ECO:0000313" key="11">
    <source>
        <dbReference type="Proteomes" id="UP000663873"/>
    </source>
</evidence>
<accession>A0A820ZA33</accession>
<dbReference type="Proteomes" id="UP000663825">
    <property type="component" value="Unassembled WGS sequence"/>
</dbReference>
<dbReference type="EMBL" id="CAJNYD010001303">
    <property type="protein sequence ID" value="CAF3329206.1"/>
    <property type="molecule type" value="Genomic_DNA"/>
</dbReference>
<name>A0A820ZA33_9BILA</name>
<dbReference type="EMBL" id="CAJOBO010006475">
    <property type="protein sequence ID" value="CAF4561824.1"/>
    <property type="molecule type" value="Genomic_DNA"/>
</dbReference>
<protein>
    <submittedName>
        <fullName evidence="6">Uncharacterized protein</fullName>
    </submittedName>
</protein>
<evidence type="ECO:0000313" key="10">
    <source>
        <dbReference type="Proteomes" id="UP000663851"/>
    </source>
</evidence>
<reference evidence="6" key="1">
    <citation type="submission" date="2021-02" db="EMBL/GenBank/DDBJ databases">
        <authorList>
            <person name="Nowell W R."/>
        </authorList>
    </citation>
    <scope>NUCLEOTIDE SEQUENCE</scope>
</reference>
<dbReference type="EMBL" id="CAJOBP010010242">
    <property type="protein sequence ID" value="CAF4562163.1"/>
    <property type="molecule type" value="Genomic_DNA"/>
</dbReference>
<proteinExistence type="predicted"/>
<dbReference type="Proteomes" id="UP000663848">
    <property type="component" value="Unassembled WGS sequence"/>
</dbReference>
<dbReference type="AlphaFoldDB" id="A0A820ZA33"/>
<feature type="coiled-coil region" evidence="1">
    <location>
        <begin position="28"/>
        <end position="59"/>
    </location>
</feature>
<evidence type="ECO:0000313" key="6">
    <source>
        <dbReference type="EMBL" id="CAF4561824.1"/>
    </source>
</evidence>
<evidence type="ECO:0000313" key="2">
    <source>
        <dbReference type="EMBL" id="CAF3329206.1"/>
    </source>
</evidence>
<evidence type="ECO:0000256" key="1">
    <source>
        <dbReference type="SAM" id="Coils"/>
    </source>
</evidence>
<dbReference type="Proteomes" id="UP000663873">
    <property type="component" value="Unassembled WGS sequence"/>
</dbReference>
<comment type="caution">
    <text evidence="6">The sequence shown here is derived from an EMBL/GenBank/DDBJ whole genome shotgun (WGS) entry which is preliminary data.</text>
</comment>
<dbReference type="EMBL" id="CAJNYT010000229">
    <property type="protein sequence ID" value="CAF3339254.1"/>
    <property type="molecule type" value="Genomic_DNA"/>
</dbReference>
<sequence>MVDSQLLNDFRDRIQDLGTTYSISVKNMKTTDDELDRLEAELEAAANRLKEELDKQLKMVLDKTRMNKPPPGAGPEDPEYKKYKSLLENVVAGINNTTSWLVSIFQRIQGIIGSIIDKIKKKASDIIDCITKWFQHLVNIPL</sequence>
<dbReference type="Proteomes" id="UP000663851">
    <property type="component" value="Unassembled WGS sequence"/>
</dbReference>
<keyword evidence="11" id="KW-1185">Reference proteome</keyword>
<dbReference type="EMBL" id="CAJNXB010004205">
    <property type="protein sequence ID" value="CAF3363754.1"/>
    <property type="molecule type" value="Genomic_DNA"/>
</dbReference>
<keyword evidence="1" id="KW-0175">Coiled coil</keyword>
<dbReference type="Proteomes" id="UP000663872">
    <property type="component" value="Unassembled WGS sequence"/>
</dbReference>
<evidence type="ECO:0000313" key="5">
    <source>
        <dbReference type="EMBL" id="CAF3387314.1"/>
    </source>
</evidence>
<evidence type="ECO:0000313" key="7">
    <source>
        <dbReference type="EMBL" id="CAF4562163.1"/>
    </source>
</evidence>
<gene>
    <name evidence="5" type="ORF">FME351_LOCUS7816</name>
    <name evidence="3" type="ORF">GRG538_LOCUS4475</name>
    <name evidence="6" type="ORF">HFQ381_LOCUS31505</name>
    <name evidence="2" type="ORF">LUA448_LOCUS10844</name>
    <name evidence="9" type="ORF">QYT958_LOCUS28953</name>
    <name evidence="4" type="ORF">TIS948_LOCUS24411</name>
    <name evidence="8" type="ORF">TSG867_LOCUS30759</name>
    <name evidence="7" type="ORF">UJA718_LOCUS30001</name>
</gene>
<dbReference type="Proteomes" id="UP000663862">
    <property type="component" value="Unassembled WGS sequence"/>
</dbReference>
<dbReference type="EMBL" id="CAJNYU010000741">
    <property type="protein sequence ID" value="CAF3387314.1"/>
    <property type="molecule type" value="Genomic_DNA"/>
</dbReference>
<evidence type="ECO:0000313" key="8">
    <source>
        <dbReference type="EMBL" id="CAF4650754.1"/>
    </source>
</evidence>
<evidence type="ECO:0000313" key="9">
    <source>
        <dbReference type="EMBL" id="CAF4875319.1"/>
    </source>
</evidence>
<dbReference type="EMBL" id="CAJOBQ010005146">
    <property type="protein sequence ID" value="CAF4650754.1"/>
    <property type="molecule type" value="Genomic_DNA"/>
</dbReference>
<dbReference type="Proteomes" id="UP000663869">
    <property type="component" value="Unassembled WGS sequence"/>
</dbReference>
<dbReference type="Proteomes" id="UP000663833">
    <property type="component" value="Unassembled WGS sequence"/>
</dbReference>
<dbReference type="EMBL" id="CAJOBR010008181">
    <property type="protein sequence ID" value="CAF4875319.1"/>
    <property type="molecule type" value="Genomic_DNA"/>
</dbReference>
<organism evidence="6 10">
    <name type="scientific">Rotaria socialis</name>
    <dbReference type="NCBI Taxonomy" id="392032"/>
    <lineage>
        <taxon>Eukaryota</taxon>
        <taxon>Metazoa</taxon>
        <taxon>Spiralia</taxon>
        <taxon>Gnathifera</taxon>
        <taxon>Rotifera</taxon>
        <taxon>Eurotatoria</taxon>
        <taxon>Bdelloidea</taxon>
        <taxon>Philodinida</taxon>
        <taxon>Philodinidae</taxon>
        <taxon>Rotaria</taxon>
    </lineage>
</organism>
<evidence type="ECO:0000313" key="4">
    <source>
        <dbReference type="EMBL" id="CAF3363754.1"/>
    </source>
</evidence>
<evidence type="ECO:0000313" key="3">
    <source>
        <dbReference type="EMBL" id="CAF3339254.1"/>
    </source>
</evidence>